<gene>
    <name evidence="4" type="ORF">V0R50_28545</name>
</gene>
<dbReference type="PANTHER" id="PTHR30055">
    <property type="entry name" value="HTH-TYPE TRANSCRIPTIONAL REGULATOR RUTR"/>
    <property type="match status" value="1"/>
</dbReference>
<dbReference type="InterPro" id="IPR050109">
    <property type="entry name" value="HTH-type_TetR-like_transc_reg"/>
</dbReference>
<comment type="caution">
    <text evidence="4">The sequence shown here is derived from an EMBL/GenBank/DDBJ whole genome shotgun (WGS) entry which is preliminary data.</text>
</comment>
<dbReference type="SUPFAM" id="SSF46689">
    <property type="entry name" value="Homeodomain-like"/>
    <property type="match status" value="1"/>
</dbReference>
<evidence type="ECO:0000313" key="5">
    <source>
        <dbReference type="Proteomes" id="UP001335100"/>
    </source>
</evidence>
<feature type="DNA-binding region" description="H-T-H motif" evidence="2">
    <location>
        <begin position="32"/>
        <end position="51"/>
    </location>
</feature>
<dbReference type="SUPFAM" id="SSF48498">
    <property type="entry name" value="Tetracyclin repressor-like, C-terminal domain"/>
    <property type="match status" value="1"/>
</dbReference>
<dbReference type="InterPro" id="IPR009057">
    <property type="entry name" value="Homeodomain-like_sf"/>
</dbReference>
<accession>A0ABU7I034</accession>
<reference evidence="4 5" key="1">
    <citation type="submission" date="2024-01" db="EMBL/GenBank/DDBJ databases">
        <title>Unpublished Manusciprt.</title>
        <authorList>
            <person name="Duman M."/>
            <person name="Valdes E.G."/>
            <person name="Ajmi N."/>
            <person name="Altun S."/>
            <person name="Saticioglu I.B."/>
        </authorList>
    </citation>
    <scope>NUCLEOTIDE SEQUENCE [LARGE SCALE GENOMIC DNA]</scope>
    <source>
        <strain evidence="4 5">148P</strain>
    </source>
</reference>
<evidence type="ECO:0000256" key="1">
    <source>
        <dbReference type="ARBA" id="ARBA00023125"/>
    </source>
</evidence>
<proteinExistence type="predicted"/>
<dbReference type="RefSeq" id="WP_330077850.1">
    <property type="nucleotide sequence ID" value="NZ_JAZDQJ010000054.1"/>
</dbReference>
<dbReference type="PANTHER" id="PTHR30055:SF226">
    <property type="entry name" value="HTH-TYPE TRANSCRIPTIONAL REGULATOR PKSA"/>
    <property type="match status" value="1"/>
</dbReference>
<evidence type="ECO:0000256" key="2">
    <source>
        <dbReference type="PROSITE-ProRule" id="PRU00335"/>
    </source>
</evidence>
<keyword evidence="5" id="KW-1185">Reference proteome</keyword>
<dbReference type="EMBL" id="JAZDQJ010000054">
    <property type="protein sequence ID" value="MEE1937192.1"/>
    <property type="molecule type" value="Genomic_DNA"/>
</dbReference>
<organism evidence="4 5">
    <name type="scientific">Pseudomonas ulcerans</name>
    <dbReference type="NCBI Taxonomy" id="3115852"/>
    <lineage>
        <taxon>Bacteria</taxon>
        <taxon>Pseudomonadati</taxon>
        <taxon>Pseudomonadota</taxon>
        <taxon>Gammaproteobacteria</taxon>
        <taxon>Pseudomonadales</taxon>
        <taxon>Pseudomonadaceae</taxon>
        <taxon>Pseudomonas</taxon>
    </lineage>
</organism>
<sequence length="198" mass="21848">MPQTATQSPQCARYILDAARDLLAEVGYGAMSMRQLASRAGLLPGSLYHHVAGKQELLLYVLLDLHQQRDAAWKARSRATSKAGKLRAFIAFVLDRQAANPAESLILEHEVRHLPGEQRQWLERHAPGLGGQLQRLLERDGLPRREAQDAAVAIMALLGGAHALRQLADTWNAPRLHAHFHQLALRLLGVTSSATETL</sequence>
<dbReference type="PRINTS" id="PR00455">
    <property type="entry name" value="HTHTETR"/>
</dbReference>
<protein>
    <submittedName>
        <fullName evidence="4">TetR/AcrR family transcriptional regulator</fullName>
    </submittedName>
</protein>
<dbReference type="PROSITE" id="PS50977">
    <property type="entry name" value="HTH_TETR_2"/>
    <property type="match status" value="1"/>
</dbReference>
<dbReference type="Pfam" id="PF00440">
    <property type="entry name" value="TetR_N"/>
    <property type="match status" value="1"/>
</dbReference>
<dbReference type="Gene3D" id="1.10.357.10">
    <property type="entry name" value="Tetracycline Repressor, domain 2"/>
    <property type="match status" value="1"/>
</dbReference>
<name>A0ABU7I034_9PSED</name>
<dbReference type="InterPro" id="IPR001647">
    <property type="entry name" value="HTH_TetR"/>
</dbReference>
<feature type="domain" description="HTH tetR-type" evidence="3">
    <location>
        <begin position="9"/>
        <end position="69"/>
    </location>
</feature>
<dbReference type="Proteomes" id="UP001335100">
    <property type="component" value="Unassembled WGS sequence"/>
</dbReference>
<dbReference type="InterPro" id="IPR036271">
    <property type="entry name" value="Tet_transcr_reg_TetR-rel_C_sf"/>
</dbReference>
<evidence type="ECO:0000313" key="4">
    <source>
        <dbReference type="EMBL" id="MEE1937192.1"/>
    </source>
</evidence>
<evidence type="ECO:0000259" key="3">
    <source>
        <dbReference type="PROSITE" id="PS50977"/>
    </source>
</evidence>
<keyword evidence="1 2" id="KW-0238">DNA-binding</keyword>